<dbReference type="Pfam" id="PF00076">
    <property type="entry name" value="RRM_1"/>
    <property type="match status" value="1"/>
</dbReference>
<dbReference type="Proteomes" id="UP001163152">
    <property type="component" value="Chromosome"/>
</dbReference>
<feature type="compositionally biased region" description="Basic and acidic residues" evidence="2">
    <location>
        <begin position="73"/>
        <end position="86"/>
    </location>
</feature>
<dbReference type="GO" id="GO:0003723">
    <property type="term" value="F:RNA binding"/>
    <property type="evidence" value="ECO:0007669"/>
    <property type="project" value="UniProtKB-KW"/>
</dbReference>
<keyword evidence="1" id="KW-0694">RNA-binding</keyword>
<feature type="compositionally biased region" description="Basic and acidic residues" evidence="2">
    <location>
        <begin position="94"/>
        <end position="103"/>
    </location>
</feature>
<dbReference type="InterPro" id="IPR000504">
    <property type="entry name" value="RRM_dom"/>
</dbReference>
<dbReference type="FunFam" id="3.30.70.330:FF:001284">
    <property type="entry name" value="RNA-binding protein"/>
    <property type="match status" value="1"/>
</dbReference>
<feature type="domain" description="RRM" evidence="3">
    <location>
        <begin position="1"/>
        <end position="79"/>
    </location>
</feature>
<dbReference type="InterPro" id="IPR012677">
    <property type="entry name" value="Nucleotide-bd_a/b_plait_sf"/>
</dbReference>
<protein>
    <submittedName>
        <fullName evidence="4">RNA-binding protein</fullName>
    </submittedName>
</protein>
<evidence type="ECO:0000313" key="4">
    <source>
        <dbReference type="EMBL" id="WAL58743.1"/>
    </source>
</evidence>
<accession>A0A9E9C701</accession>
<keyword evidence="5" id="KW-1185">Reference proteome</keyword>
<proteinExistence type="predicted"/>
<gene>
    <name evidence="4" type="ORF">OXH18_16365</name>
</gene>
<dbReference type="Gene3D" id="3.30.70.330">
    <property type="match status" value="1"/>
</dbReference>
<dbReference type="RefSeq" id="WP_268608171.1">
    <property type="nucleotide sequence ID" value="NZ_CP113797.1"/>
</dbReference>
<evidence type="ECO:0000256" key="1">
    <source>
        <dbReference type="ARBA" id="ARBA00022884"/>
    </source>
</evidence>
<dbReference type="InterPro" id="IPR052462">
    <property type="entry name" value="SLIRP/GR-RBP-like"/>
</dbReference>
<dbReference type="PROSITE" id="PS50102">
    <property type="entry name" value="RRM"/>
    <property type="match status" value="1"/>
</dbReference>
<evidence type="ECO:0000313" key="5">
    <source>
        <dbReference type="Proteomes" id="UP001163152"/>
    </source>
</evidence>
<reference evidence="4" key="1">
    <citation type="submission" date="2022-12" db="EMBL/GenBank/DDBJ databases">
        <title>Polyphasic identification of a Novel Hot-Spring Cyanobacterium Ocullathermofonsia sinensis gen nov. sp. nov. and Genomic Insights on its Adaptations to the Thermal Habitat.</title>
        <authorList>
            <person name="Daroch M."/>
            <person name="Tang J."/>
            <person name="Jiang Y."/>
        </authorList>
    </citation>
    <scope>NUCLEOTIDE SEQUENCE</scope>
    <source>
        <strain evidence="4">PKUAC-SCTA174</strain>
    </source>
</reference>
<dbReference type="PANTHER" id="PTHR48027">
    <property type="entry name" value="HETEROGENEOUS NUCLEAR RIBONUCLEOPROTEIN 87F-RELATED"/>
    <property type="match status" value="1"/>
</dbReference>
<evidence type="ECO:0000256" key="2">
    <source>
        <dbReference type="SAM" id="MobiDB-lite"/>
    </source>
</evidence>
<dbReference type="KEGG" id="tsin:OXH18_16365"/>
<dbReference type="SUPFAM" id="SSF54928">
    <property type="entry name" value="RNA-binding domain, RBD"/>
    <property type="match status" value="1"/>
</dbReference>
<dbReference type="InterPro" id="IPR035979">
    <property type="entry name" value="RBD_domain_sf"/>
</dbReference>
<feature type="region of interest" description="Disordered" evidence="2">
    <location>
        <begin position="73"/>
        <end position="103"/>
    </location>
</feature>
<dbReference type="EMBL" id="CP113797">
    <property type="protein sequence ID" value="WAL58743.1"/>
    <property type="molecule type" value="Genomic_DNA"/>
</dbReference>
<name>A0A9E9C701_9CYAN</name>
<dbReference type="SMART" id="SM00360">
    <property type="entry name" value="RRM"/>
    <property type="match status" value="1"/>
</dbReference>
<dbReference type="AlphaFoldDB" id="A0A9E9C701"/>
<organism evidence="4 5">
    <name type="scientific">Thermocoleostomius sinensis A174</name>
    <dbReference type="NCBI Taxonomy" id="2016057"/>
    <lineage>
        <taxon>Bacteria</taxon>
        <taxon>Bacillati</taxon>
        <taxon>Cyanobacteriota</taxon>
        <taxon>Cyanophyceae</taxon>
        <taxon>Oculatellales</taxon>
        <taxon>Oculatellaceae</taxon>
        <taxon>Thermocoleostomius</taxon>
    </lineage>
</organism>
<sequence length="103" mass="11629">MSIYIGNLPYQASEEDVTEIFAEYGTVKRVQLPTDRETGRPRGFGFVEMSSDDEETAAIEALDGAEWMGRDLKVNKARPREERPARGDGGWGGGDRKRSDRRY</sequence>
<evidence type="ECO:0000259" key="3">
    <source>
        <dbReference type="PROSITE" id="PS50102"/>
    </source>
</evidence>